<dbReference type="EMBL" id="FNAS01000005">
    <property type="protein sequence ID" value="SDE21679.1"/>
    <property type="molecule type" value="Genomic_DNA"/>
</dbReference>
<dbReference type="InterPro" id="IPR025665">
    <property type="entry name" value="Beta-barrel_OMP_2"/>
</dbReference>
<proteinExistence type="predicted"/>
<dbReference type="Pfam" id="PF13568">
    <property type="entry name" value="OMP_b-brl_2"/>
    <property type="match status" value="1"/>
</dbReference>
<evidence type="ECO:0000313" key="3">
    <source>
        <dbReference type="EMBL" id="SDE21679.1"/>
    </source>
</evidence>
<protein>
    <submittedName>
        <fullName evidence="3">Outer membrane protein beta-barrel domain-containing protein</fullName>
    </submittedName>
</protein>
<name>A0A1G7B3J6_9FLAO</name>
<organism evidence="3 4">
    <name type="scientific">Riemerella columbipharyngis</name>
    <dbReference type="NCBI Taxonomy" id="1071918"/>
    <lineage>
        <taxon>Bacteria</taxon>
        <taxon>Pseudomonadati</taxon>
        <taxon>Bacteroidota</taxon>
        <taxon>Flavobacteriia</taxon>
        <taxon>Flavobacteriales</taxon>
        <taxon>Weeksellaceae</taxon>
        <taxon>Riemerella</taxon>
    </lineage>
</organism>
<evidence type="ECO:0000256" key="1">
    <source>
        <dbReference type="SAM" id="SignalP"/>
    </source>
</evidence>
<reference evidence="3 4" key="1">
    <citation type="submission" date="2016-10" db="EMBL/GenBank/DDBJ databases">
        <authorList>
            <person name="de Groot N.N."/>
        </authorList>
    </citation>
    <scope>NUCLEOTIDE SEQUENCE [LARGE SCALE GENOMIC DNA]</scope>
    <source>
        <strain evidence="3 4">DSM 24015</strain>
    </source>
</reference>
<accession>A0A1G7B3J6</accession>
<feature type="signal peptide" evidence="1">
    <location>
        <begin position="1"/>
        <end position="18"/>
    </location>
</feature>
<keyword evidence="1" id="KW-0732">Signal</keyword>
<dbReference type="RefSeq" id="WP_092736199.1">
    <property type="nucleotide sequence ID" value="NZ_FNAS01000005.1"/>
</dbReference>
<feature type="domain" description="Outer membrane protein beta-barrel" evidence="2">
    <location>
        <begin position="25"/>
        <end position="185"/>
    </location>
</feature>
<dbReference type="OrthoDB" id="947434at2"/>
<dbReference type="STRING" id="1071918.SAMN05421544_10518"/>
<sequence>MKKLMLCTSLLVSALSFAQFNVQFDATRFGLVAGANYSGVRNAHNPSGKRLGFQGGLLAIIPTDYDNQFYLQPQVEYYQSGETSYSKKEGGNKSTKYYNNYISVPIFFKGYFSENETEFFGQLGPRFNFLIHQRVENPSRIGYGLGDGGFGKANSFNFAIAAGVGFSYKRKWEITLNYDLGLSNTYPKLKYYEVDARTGDPNSVKKKSEQAVTATLSYIFD</sequence>
<dbReference type="Proteomes" id="UP000198517">
    <property type="component" value="Unassembled WGS sequence"/>
</dbReference>
<keyword evidence="4" id="KW-1185">Reference proteome</keyword>
<dbReference type="AlphaFoldDB" id="A0A1G7B3J6"/>
<gene>
    <name evidence="3" type="ORF">SAMN05421544_10518</name>
</gene>
<evidence type="ECO:0000259" key="2">
    <source>
        <dbReference type="Pfam" id="PF13568"/>
    </source>
</evidence>
<evidence type="ECO:0000313" key="4">
    <source>
        <dbReference type="Proteomes" id="UP000198517"/>
    </source>
</evidence>
<feature type="chain" id="PRO_5011626238" evidence="1">
    <location>
        <begin position="19"/>
        <end position="221"/>
    </location>
</feature>